<proteinExistence type="predicted"/>
<reference evidence="1 2" key="1">
    <citation type="submission" date="2024-01" db="EMBL/GenBank/DDBJ databases">
        <title>The genomes of 5 underutilized Papilionoideae crops provide insights into root nodulation and disease resistanc.</title>
        <authorList>
            <person name="Jiang F."/>
        </authorList>
    </citation>
    <scope>NUCLEOTIDE SEQUENCE [LARGE SCALE GENOMIC DNA]</scope>
    <source>
        <strain evidence="1">DUOXIRENSHENG_FW03</strain>
        <tissue evidence="1">Leaves</tissue>
    </source>
</reference>
<comment type="caution">
    <text evidence="1">The sequence shown here is derived from an EMBL/GenBank/DDBJ whole genome shotgun (WGS) entry which is preliminary data.</text>
</comment>
<name>A0AAN9SGE6_PSOTE</name>
<protein>
    <submittedName>
        <fullName evidence="1">Uncharacterized protein</fullName>
    </submittedName>
</protein>
<gene>
    <name evidence="1" type="ORF">VNO78_16272</name>
</gene>
<dbReference type="AlphaFoldDB" id="A0AAN9SGE6"/>
<evidence type="ECO:0000313" key="1">
    <source>
        <dbReference type="EMBL" id="KAK7395705.1"/>
    </source>
</evidence>
<accession>A0AAN9SGE6</accession>
<organism evidence="1 2">
    <name type="scientific">Psophocarpus tetragonolobus</name>
    <name type="common">Winged bean</name>
    <name type="synonym">Dolichos tetragonolobus</name>
    <dbReference type="NCBI Taxonomy" id="3891"/>
    <lineage>
        <taxon>Eukaryota</taxon>
        <taxon>Viridiplantae</taxon>
        <taxon>Streptophyta</taxon>
        <taxon>Embryophyta</taxon>
        <taxon>Tracheophyta</taxon>
        <taxon>Spermatophyta</taxon>
        <taxon>Magnoliopsida</taxon>
        <taxon>eudicotyledons</taxon>
        <taxon>Gunneridae</taxon>
        <taxon>Pentapetalae</taxon>
        <taxon>rosids</taxon>
        <taxon>fabids</taxon>
        <taxon>Fabales</taxon>
        <taxon>Fabaceae</taxon>
        <taxon>Papilionoideae</taxon>
        <taxon>50 kb inversion clade</taxon>
        <taxon>NPAAA clade</taxon>
        <taxon>indigoferoid/millettioid clade</taxon>
        <taxon>Phaseoleae</taxon>
        <taxon>Psophocarpus</taxon>
    </lineage>
</organism>
<dbReference type="Proteomes" id="UP001386955">
    <property type="component" value="Unassembled WGS sequence"/>
</dbReference>
<dbReference type="EMBL" id="JAYMYS010000004">
    <property type="protein sequence ID" value="KAK7395705.1"/>
    <property type="molecule type" value="Genomic_DNA"/>
</dbReference>
<evidence type="ECO:0000313" key="2">
    <source>
        <dbReference type="Proteomes" id="UP001386955"/>
    </source>
</evidence>
<sequence length="250" mass="27200">MPEVTTSVVPTSATQSPVAVVLTFSASRSGSDGVPQEQVASLNHYSVTPEVSSLWNAKLTSTQMIPDNRLLSKEDRGSNYLEGEARKGIADKEVDWWGTPISLNGHACHDLWFCYARMAQPLLLPDLVFGDVESLEGNPIKYIRRAALVYQDSQSAICNCIDDLYSWQRNACLYVVIGVVDAFVEFDRQGPPSSGQGVVEDPFHKGVPPICCLSGCANDALTDSWFLAMVTDSDGQDSTWARGVGRPHAS</sequence>
<keyword evidence="2" id="KW-1185">Reference proteome</keyword>